<dbReference type="Pfam" id="PF00501">
    <property type="entry name" value="AMP-binding"/>
    <property type="match status" value="1"/>
</dbReference>
<keyword evidence="1" id="KW-0547">Nucleotide-binding</keyword>
<keyword evidence="2" id="KW-0067">ATP-binding</keyword>
<evidence type="ECO:0000313" key="4">
    <source>
        <dbReference type="EMBL" id="SMF78409.1"/>
    </source>
</evidence>
<reference evidence="5" key="1">
    <citation type="submission" date="2017-04" db="EMBL/GenBank/DDBJ databases">
        <authorList>
            <person name="Varghese N."/>
            <person name="Submissions S."/>
        </authorList>
    </citation>
    <scope>NUCLEOTIDE SEQUENCE [LARGE SCALE GENOMIC DNA]</scope>
    <source>
        <strain evidence="5">RKEM611</strain>
    </source>
</reference>
<dbReference type="EMBL" id="FWZT01000032">
    <property type="protein sequence ID" value="SMF78409.1"/>
    <property type="molecule type" value="Genomic_DNA"/>
</dbReference>
<protein>
    <submittedName>
        <fullName evidence="4">Long-chain acyl-CoA synthetase</fullName>
    </submittedName>
</protein>
<evidence type="ECO:0000256" key="1">
    <source>
        <dbReference type="ARBA" id="ARBA00022741"/>
    </source>
</evidence>
<dbReference type="Proteomes" id="UP000192907">
    <property type="component" value="Unassembled WGS sequence"/>
</dbReference>
<dbReference type="GO" id="GO:0004467">
    <property type="term" value="F:long-chain fatty acid-CoA ligase activity"/>
    <property type="evidence" value="ECO:0007669"/>
    <property type="project" value="TreeGrafter"/>
</dbReference>
<dbReference type="RefSeq" id="WP_132325382.1">
    <property type="nucleotide sequence ID" value="NZ_FWZT01000032.1"/>
</dbReference>
<dbReference type="SUPFAM" id="SSF56801">
    <property type="entry name" value="Acetyl-CoA synthetase-like"/>
    <property type="match status" value="1"/>
</dbReference>
<organism evidence="4 5">
    <name type="scientific">Pseudobacteriovorax antillogorgiicola</name>
    <dbReference type="NCBI Taxonomy" id="1513793"/>
    <lineage>
        <taxon>Bacteria</taxon>
        <taxon>Pseudomonadati</taxon>
        <taxon>Bdellovibrionota</taxon>
        <taxon>Oligoflexia</taxon>
        <taxon>Oligoflexales</taxon>
        <taxon>Pseudobacteriovoracaceae</taxon>
        <taxon>Pseudobacteriovorax</taxon>
    </lineage>
</organism>
<dbReference type="InterPro" id="IPR000873">
    <property type="entry name" value="AMP-dep_synth/lig_dom"/>
</dbReference>
<accession>A0A1Y6CNY5</accession>
<dbReference type="PANTHER" id="PTHR43272">
    <property type="entry name" value="LONG-CHAIN-FATTY-ACID--COA LIGASE"/>
    <property type="match status" value="1"/>
</dbReference>
<gene>
    <name evidence="4" type="ORF">SAMN06296036_13258</name>
</gene>
<dbReference type="AlphaFoldDB" id="A0A1Y6CNY5"/>
<dbReference type="GO" id="GO:0016020">
    <property type="term" value="C:membrane"/>
    <property type="evidence" value="ECO:0007669"/>
    <property type="project" value="TreeGrafter"/>
</dbReference>
<dbReference type="STRING" id="1513793.SAMN06296036_13258"/>
<evidence type="ECO:0000256" key="2">
    <source>
        <dbReference type="ARBA" id="ARBA00022840"/>
    </source>
</evidence>
<name>A0A1Y6CNY5_9BACT</name>
<dbReference type="OrthoDB" id="5287404at2"/>
<evidence type="ECO:0000313" key="5">
    <source>
        <dbReference type="Proteomes" id="UP000192907"/>
    </source>
</evidence>
<dbReference type="CDD" id="cd05907">
    <property type="entry name" value="VL_LC_FACS_like"/>
    <property type="match status" value="1"/>
</dbReference>
<dbReference type="Gene3D" id="3.40.50.12780">
    <property type="entry name" value="N-terminal domain of ligase-like"/>
    <property type="match status" value="2"/>
</dbReference>
<proteinExistence type="predicted"/>
<dbReference type="PANTHER" id="PTHR43272:SF33">
    <property type="entry name" value="AMP-BINDING DOMAIN-CONTAINING PROTEIN-RELATED"/>
    <property type="match status" value="1"/>
</dbReference>
<evidence type="ECO:0000259" key="3">
    <source>
        <dbReference type="Pfam" id="PF00501"/>
    </source>
</evidence>
<dbReference type="Pfam" id="PF23562">
    <property type="entry name" value="AMP-binding_C_3"/>
    <property type="match status" value="1"/>
</dbReference>
<dbReference type="InterPro" id="IPR042099">
    <property type="entry name" value="ANL_N_sf"/>
</dbReference>
<feature type="domain" description="AMP-dependent synthetase/ligase" evidence="3">
    <location>
        <begin position="26"/>
        <end position="433"/>
    </location>
</feature>
<keyword evidence="5" id="KW-1185">Reference proteome</keyword>
<sequence length="633" mass="70294">MVATASQNIPNEVEIEYQNLVEMQERSCVRWGKKTMFGTKRDGEWVWINFDDFAELVKHVRGGLQALNIEPGDKVGIISRNCVEWAVVCYASLGLGAAIVPMYESQSSADWEYIINHSGVKVVFTQNSVIFDVIEKAKSKLPHVKGLVNMTGSVQDKRSFIHLLESGKSSPVESYAGALEDLALVIYTSGTTDKPKGVMLSHRNVLSQALALENDYSFSPEERTLSFLPWAHVFGQGGELHALIQLGYSTAFAEGVPQIVQNLSEVKPTMLMSVPRIFNRIYDSIQGKITHSPWPIRYIYHRGMDAAAKIKNNESLDMAEKVLYKLADILIFSKVRAKFGGHLKYAVSGGAALDPEVAHFMDRLGITVYEGYGLTETSPMISTNSPSHMKIGTVGKPVYGVQVKLDSSQLGETKNSHDGEIVCYGPNVMQGYLGDEEATKKAFTEDGGLRTGDVGHFDDEGFLVITGRIKEQYKLQNGKWVVPSPIEDKLALSPYVGAAMVYGNQREYNIAILSVNLDEVVTYAVKRGIQFRNSDKPEPSEIQMTLSHPTIQDLFETVLNKQTESCREYEKPRKFVLSSEEWSPGTGLTTQTFKLKRMAIAARYADQIDRLFSEDDVFAYSNHAIFKGQGAGT</sequence>
<dbReference type="GO" id="GO:0005524">
    <property type="term" value="F:ATP binding"/>
    <property type="evidence" value="ECO:0007669"/>
    <property type="project" value="UniProtKB-KW"/>
</dbReference>